<dbReference type="EMBL" id="WUAV01000001">
    <property type="protein sequence ID" value="KAF1770105.1"/>
    <property type="molecule type" value="Genomic_DNA"/>
</dbReference>
<accession>A0A6A5HR69</accession>
<dbReference type="Proteomes" id="UP000483820">
    <property type="component" value="Chromosome I"/>
</dbReference>
<dbReference type="CTD" id="78773316"/>
<protein>
    <submittedName>
        <fullName evidence="2">Uncharacterized protein</fullName>
    </submittedName>
</protein>
<dbReference type="KEGG" id="crq:GCK72_001923"/>
<dbReference type="GeneID" id="78773316"/>
<evidence type="ECO:0000313" key="2">
    <source>
        <dbReference type="EMBL" id="KAF1770105.1"/>
    </source>
</evidence>
<evidence type="ECO:0000256" key="1">
    <source>
        <dbReference type="SAM" id="MobiDB-lite"/>
    </source>
</evidence>
<evidence type="ECO:0000313" key="3">
    <source>
        <dbReference type="Proteomes" id="UP000483820"/>
    </source>
</evidence>
<dbReference type="RefSeq" id="XP_053591830.1">
    <property type="nucleotide sequence ID" value="XM_053723185.1"/>
</dbReference>
<sequence>MPLLIWRLELSEVYIEGQVTYSLRMLIFIDFQQKVRFQNGYFEVLTDPRDDVETVPEADDVIDATPEDVGDDVDCSDALQSAYPEEPDERERMSS</sequence>
<name>A0A6A5HR69_CAERE</name>
<comment type="caution">
    <text evidence="2">The sequence shown here is derived from an EMBL/GenBank/DDBJ whole genome shotgun (WGS) entry which is preliminary data.</text>
</comment>
<proteinExistence type="predicted"/>
<feature type="compositionally biased region" description="Acidic residues" evidence="1">
    <location>
        <begin position="53"/>
        <end position="75"/>
    </location>
</feature>
<reference evidence="2 3" key="1">
    <citation type="submission" date="2019-12" db="EMBL/GenBank/DDBJ databases">
        <title>Chromosome-level assembly of the Caenorhabditis remanei genome.</title>
        <authorList>
            <person name="Teterina A.A."/>
            <person name="Willis J.H."/>
            <person name="Phillips P.C."/>
        </authorList>
    </citation>
    <scope>NUCLEOTIDE SEQUENCE [LARGE SCALE GENOMIC DNA]</scope>
    <source>
        <strain evidence="2 3">PX506</strain>
        <tissue evidence="2">Whole organism</tissue>
    </source>
</reference>
<gene>
    <name evidence="2" type="ORF">GCK72_001923</name>
</gene>
<organism evidence="2 3">
    <name type="scientific">Caenorhabditis remanei</name>
    <name type="common">Caenorhabditis vulgaris</name>
    <dbReference type="NCBI Taxonomy" id="31234"/>
    <lineage>
        <taxon>Eukaryota</taxon>
        <taxon>Metazoa</taxon>
        <taxon>Ecdysozoa</taxon>
        <taxon>Nematoda</taxon>
        <taxon>Chromadorea</taxon>
        <taxon>Rhabditida</taxon>
        <taxon>Rhabditina</taxon>
        <taxon>Rhabditomorpha</taxon>
        <taxon>Rhabditoidea</taxon>
        <taxon>Rhabditidae</taxon>
        <taxon>Peloderinae</taxon>
        <taxon>Caenorhabditis</taxon>
    </lineage>
</organism>
<dbReference type="AlphaFoldDB" id="A0A6A5HR69"/>
<feature type="region of interest" description="Disordered" evidence="1">
    <location>
        <begin position="53"/>
        <end position="95"/>
    </location>
</feature>